<evidence type="ECO:0000256" key="3">
    <source>
        <dbReference type="ARBA" id="ARBA00022643"/>
    </source>
</evidence>
<accession>A0ABY8QGQ9</accession>
<evidence type="ECO:0000313" key="7">
    <source>
        <dbReference type="EMBL" id="WGW03188.1"/>
    </source>
</evidence>
<evidence type="ECO:0000256" key="4">
    <source>
        <dbReference type="ARBA" id="ARBA00023002"/>
    </source>
</evidence>
<comment type="cofactor">
    <cofactor evidence="1">
        <name>FMN</name>
        <dbReference type="ChEBI" id="CHEBI:58210"/>
    </cofactor>
</comment>
<dbReference type="EC" id="1.-.-.-" evidence="7"/>
<dbReference type="InterPro" id="IPR013785">
    <property type="entry name" value="Aldolase_TIM"/>
</dbReference>
<dbReference type="CDD" id="cd02809">
    <property type="entry name" value="alpha_hydroxyacid_oxid_FMN"/>
    <property type="match status" value="1"/>
</dbReference>
<keyword evidence="3" id="KW-0288">FMN</keyword>
<dbReference type="EMBL" id="CP124616">
    <property type="protein sequence ID" value="WGW03188.1"/>
    <property type="molecule type" value="Genomic_DNA"/>
</dbReference>
<dbReference type="PROSITE" id="PS51349">
    <property type="entry name" value="FMN_HYDROXY_ACID_DH_2"/>
    <property type="match status" value="1"/>
</dbReference>
<name>A0ABY8QGQ9_9RHOB</name>
<reference evidence="7 8" key="1">
    <citation type="submission" date="2023-05" db="EMBL/GenBank/DDBJ databases">
        <title>YMD87, complete Genome.</title>
        <authorList>
            <person name="Zhang J."/>
            <person name="Xu X."/>
        </authorList>
    </citation>
    <scope>NUCLEOTIDE SEQUENCE [LARGE SCALE GENOMIC DNA]</scope>
    <source>
        <strain evidence="7 8">YMD87</strain>
    </source>
</reference>
<evidence type="ECO:0000256" key="2">
    <source>
        <dbReference type="ARBA" id="ARBA00022630"/>
    </source>
</evidence>
<dbReference type="GO" id="GO:0016491">
    <property type="term" value="F:oxidoreductase activity"/>
    <property type="evidence" value="ECO:0007669"/>
    <property type="project" value="UniProtKB-KW"/>
</dbReference>
<organism evidence="7 8">
    <name type="scientific">Tropicibacter oceani</name>
    <dbReference type="NCBI Taxonomy" id="3058420"/>
    <lineage>
        <taxon>Bacteria</taxon>
        <taxon>Pseudomonadati</taxon>
        <taxon>Pseudomonadota</taxon>
        <taxon>Alphaproteobacteria</taxon>
        <taxon>Rhodobacterales</taxon>
        <taxon>Roseobacteraceae</taxon>
        <taxon>Tropicibacter</taxon>
    </lineage>
</organism>
<dbReference type="PIRSF" id="PIRSF000138">
    <property type="entry name" value="Al-hdrx_acd_dh"/>
    <property type="match status" value="1"/>
</dbReference>
<feature type="domain" description="FMN hydroxy acid dehydrogenase" evidence="6">
    <location>
        <begin position="6"/>
        <end position="366"/>
    </location>
</feature>
<evidence type="ECO:0000256" key="5">
    <source>
        <dbReference type="ARBA" id="ARBA00024042"/>
    </source>
</evidence>
<dbReference type="InterPro" id="IPR012133">
    <property type="entry name" value="Alpha-hydoxy_acid_DH_FMN"/>
</dbReference>
<gene>
    <name evidence="7" type="ORF">QF118_14825</name>
</gene>
<dbReference type="Gene3D" id="3.20.20.70">
    <property type="entry name" value="Aldolase class I"/>
    <property type="match status" value="1"/>
</dbReference>
<dbReference type="RefSeq" id="WP_282299816.1">
    <property type="nucleotide sequence ID" value="NZ_CP124616.1"/>
</dbReference>
<dbReference type="PANTHER" id="PTHR10578">
    <property type="entry name" value="S -2-HYDROXY-ACID OXIDASE-RELATED"/>
    <property type="match status" value="1"/>
</dbReference>
<keyword evidence="8" id="KW-1185">Reference proteome</keyword>
<evidence type="ECO:0000313" key="8">
    <source>
        <dbReference type="Proteomes" id="UP001241605"/>
    </source>
</evidence>
<keyword evidence="2" id="KW-0285">Flavoprotein</keyword>
<proteinExistence type="inferred from homology"/>
<dbReference type="InterPro" id="IPR037396">
    <property type="entry name" value="FMN_HAD"/>
</dbReference>
<evidence type="ECO:0000259" key="6">
    <source>
        <dbReference type="PROSITE" id="PS51349"/>
    </source>
</evidence>
<dbReference type="SUPFAM" id="SSF51395">
    <property type="entry name" value="FMN-linked oxidoreductases"/>
    <property type="match status" value="1"/>
</dbReference>
<dbReference type="Pfam" id="PF01070">
    <property type="entry name" value="FMN_dh"/>
    <property type="match status" value="1"/>
</dbReference>
<evidence type="ECO:0000256" key="1">
    <source>
        <dbReference type="ARBA" id="ARBA00001917"/>
    </source>
</evidence>
<dbReference type="InterPro" id="IPR000262">
    <property type="entry name" value="FMN-dep_DH"/>
</dbReference>
<comment type="similarity">
    <text evidence="5">Belongs to the FMN-dependent alpha-hydroxy acid dehydrogenase family.</text>
</comment>
<keyword evidence="4 7" id="KW-0560">Oxidoreductase</keyword>
<dbReference type="Proteomes" id="UP001241605">
    <property type="component" value="Chromosome"/>
</dbReference>
<sequence>MTQPALAGLPAASLSGYQDRAERSLPTDLAAYFLRGAGQERTLNRNLSDLGQVRLLPRALRDLRGGSTALALFGQRLAAPILVAPMAWQRLLHPDGEAGLAAAATAQGLGMVLSAQASTPMAQVRAAGAGCGWFQIYWQNTRTDTLALAARAAQAGFKALVVTVDAPVSGLRDAEIEAGFALPGDMVPVNLVGFAPPSFAPLTEDESAIFDRIAHVLPDWADLAWFCANAPLPVLVKGILHPEDAALAVKAGVAGIIVSNHGGRVLDGVPSAISVLPAVAARVQGAVPLLMDSGIRRGEDIYKALALGATAVLVGRPLCHGLALGGALGASHVLRLLRDELEVTMALMGRRRLGDIGGTDVVLPPGFSPF</sequence>
<dbReference type="PANTHER" id="PTHR10578:SF107">
    <property type="entry name" value="2-HYDROXYACID OXIDASE 1"/>
    <property type="match status" value="1"/>
</dbReference>
<protein>
    <submittedName>
        <fullName evidence="7">Alpha-hydroxy acid oxidase</fullName>
        <ecNumber evidence="7">1.-.-.-</ecNumber>
    </submittedName>
</protein>